<protein>
    <recommendedName>
        <fullName evidence="4 9">N-(5'-phosphoribosyl)anthranilate isomerase</fullName>
        <shortName evidence="9">PRAI</shortName>
        <ecNumber evidence="3 9">5.3.1.24</ecNumber>
    </recommendedName>
</protein>
<keyword evidence="12" id="KW-1185">Reference proteome</keyword>
<dbReference type="CDD" id="cd00405">
    <property type="entry name" value="PRAI"/>
    <property type="match status" value="1"/>
</dbReference>
<evidence type="ECO:0000256" key="6">
    <source>
        <dbReference type="ARBA" id="ARBA00022822"/>
    </source>
</evidence>
<evidence type="ECO:0000256" key="7">
    <source>
        <dbReference type="ARBA" id="ARBA00023141"/>
    </source>
</evidence>
<evidence type="ECO:0000256" key="1">
    <source>
        <dbReference type="ARBA" id="ARBA00001164"/>
    </source>
</evidence>
<dbReference type="EC" id="5.3.1.24" evidence="3 9"/>
<sequence>MTLDIKICGLRTVEAVRVAADAGATHIGFVLFPASVRHVPLATLGDLLREVPSHVQTVAVLVTPDDKLIDDVLAAGRINVLQVHEVDDPVRIAALQDRTGRPVWRAQGVRTRADVDLGLAYAAVADRILFDARPDQPEPGASAVPGGTGRTFDWSLLEGVTVPGWGLSGGLTPENVGQAVRRLRPGLVDVSSGVEAARGVKSADKIVAFVAAARSA</sequence>
<dbReference type="PANTHER" id="PTHR42894:SF1">
    <property type="entry name" value="N-(5'-PHOSPHORIBOSYL)ANTHRANILATE ISOMERASE"/>
    <property type="match status" value="1"/>
</dbReference>
<keyword evidence="5 9" id="KW-0028">Amino-acid biosynthesis</keyword>
<gene>
    <name evidence="9" type="primary">trpF</name>
    <name evidence="11" type="ORF">E6W36_05565</name>
</gene>
<comment type="pathway">
    <text evidence="2 9">Amino-acid biosynthesis; L-tryptophan biosynthesis; L-tryptophan from chorismate: step 3/5.</text>
</comment>
<feature type="domain" description="N-(5'phosphoribosyl) anthranilate isomerase (PRAI)" evidence="10">
    <location>
        <begin position="5"/>
        <end position="211"/>
    </location>
</feature>
<dbReference type="InterPro" id="IPR013785">
    <property type="entry name" value="Aldolase_TIM"/>
</dbReference>
<comment type="catalytic activity">
    <reaction evidence="1 9">
        <text>N-(5-phospho-beta-D-ribosyl)anthranilate = 1-(2-carboxyphenylamino)-1-deoxy-D-ribulose 5-phosphate</text>
        <dbReference type="Rhea" id="RHEA:21540"/>
        <dbReference type="ChEBI" id="CHEBI:18277"/>
        <dbReference type="ChEBI" id="CHEBI:58613"/>
        <dbReference type="EC" id="5.3.1.24"/>
    </reaction>
</comment>
<dbReference type="PANTHER" id="PTHR42894">
    <property type="entry name" value="N-(5'-PHOSPHORIBOSYL)ANTHRANILATE ISOMERASE"/>
    <property type="match status" value="1"/>
</dbReference>
<dbReference type="AlphaFoldDB" id="A0A4D7CB97"/>
<evidence type="ECO:0000256" key="4">
    <source>
        <dbReference type="ARBA" id="ARBA00022272"/>
    </source>
</evidence>
<evidence type="ECO:0000256" key="3">
    <source>
        <dbReference type="ARBA" id="ARBA00012572"/>
    </source>
</evidence>
<dbReference type="SUPFAM" id="SSF51366">
    <property type="entry name" value="Ribulose-phoshate binding barrel"/>
    <property type="match status" value="1"/>
</dbReference>
<dbReference type="InterPro" id="IPR044643">
    <property type="entry name" value="TrpF_fam"/>
</dbReference>
<name>A0A4D7CB97_9SPHN</name>
<keyword evidence="8 9" id="KW-0413">Isomerase</keyword>
<dbReference type="EMBL" id="CP039704">
    <property type="protein sequence ID" value="QCI79216.1"/>
    <property type="molecule type" value="Genomic_DNA"/>
</dbReference>
<evidence type="ECO:0000256" key="9">
    <source>
        <dbReference type="HAMAP-Rule" id="MF_00135"/>
    </source>
</evidence>
<dbReference type="GO" id="GO:0000162">
    <property type="term" value="P:L-tryptophan biosynthetic process"/>
    <property type="evidence" value="ECO:0007669"/>
    <property type="project" value="UniProtKB-UniRule"/>
</dbReference>
<dbReference type="NCBIfam" id="NF002295">
    <property type="entry name" value="PRK01222.1-1"/>
    <property type="match status" value="1"/>
</dbReference>
<dbReference type="Gene3D" id="3.20.20.70">
    <property type="entry name" value="Aldolase class I"/>
    <property type="match status" value="1"/>
</dbReference>
<dbReference type="GO" id="GO:0004640">
    <property type="term" value="F:phosphoribosylanthranilate isomerase activity"/>
    <property type="evidence" value="ECO:0007669"/>
    <property type="project" value="UniProtKB-UniRule"/>
</dbReference>
<dbReference type="HAMAP" id="MF_00135">
    <property type="entry name" value="PRAI"/>
    <property type="match status" value="1"/>
</dbReference>
<dbReference type="Pfam" id="PF00697">
    <property type="entry name" value="PRAI"/>
    <property type="match status" value="1"/>
</dbReference>
<dbReference type="UniPathway" id="UPA00035">
    <property type="reaction ID" value="UER00042"/>
</dbReference>
<evidence type="ECO:0000256" key="2">
    <source>
        <dbReference type="ARBA" id="ARBA00004664"/>
    </source>
</evidence>
<dbReference type="Proteomes" id="UP000298714">
    <property type="component" value="Chromosome"/>
</dbReference>
<keyword evidence="7 9" id="KW-0057">Aromatic amino acid biosynthesis</keyword>
<accession>A0A4D7CB97</accession>
<evidence type="ECO:0000256" key="5">
    <source>
        <dbReference type="ARBA" id="ARBA00022605"/>
    </source>
</evidence>
<evidence type="ECO:0000256" key="8">
    <source>
        <dbReference type="ARBA" id="ARBA00023235"/>
    </source>
</evidence>
<reference evidence="12" key="1">
    <citation type="submission" date="2019-04" db="EMBL/GenBank/DDBJ databases">
        <title>Complete genome sequence of Sphingomonas sp. W1-2-3.</title>
        <authorList>
            <person name="Im W.T."/>
        </authorList>
    </citation>
    <scope>NUCLEOTIDE SEQUENCE [LARGE SCALE GENOMIC DNA]</scope>
    <source>
        <strain evidence="12">W1-2-3</strain>
    </source>
</reference>
<dbReference type="RefSeq" id="WP_222874043.1">
    <property type="nucleotide sequence ID" value="NZ_CP039704.1"/>
</dbReference>
<evidence type="ECO:0000259" key="10">
    <source>
        <dbReference type="Pfam" id="PF00697"/>
    </source>
</evidence>
<dbReference type="InterPro" id="IPR001240">
    <property type="entry name" value="PRAI_dom"/>
</dbReference>
<proteinExistence type="inferred from homology"/>
<dbReference type="InterPro" id="IPR011060">
    <property type="entry name" value="RibuloseP-bd_barrel"/>
</dbReference>
<evidence type="ECO:0000313" key="12">
    <source>
        <dbReference type="Proteomes" id="UP000298714"/>
    </source>
</evidence>
<comment type="similarity">
    <text evidence="9">Belongs to the TrpF family.</text>
</comment>
<organism evidence="11 12">
    <name type="scientific">Hankyongella ginsenosidimutans</name>
    <dbReference type="NCBI Taxonomy" id="1763828"/>
    <lineage>
        <taxon>Bacteria</taxon>
        <taxon>Pseudomonadati</taxon>
        <taxon>Pseudomonadota</taxon>
        <taxon>Alphaproteobacteria</taxon>
        <taxon>Sphingomonadales</taxon>
        <taxon>Sphingomonadaceae</taxon>
        <taxon>Hankyongella</taxon>
    </lineage>
</organism>
<dbReference type="KEGG" id="hgn:E6W36_05565"/>
<evidence type="ECO:0000313" key="11">
    <source>
        <dbReference type="EMBL" id="QCI79216.1"/>
    </source>
</evidence>
<keyword evidence="6 9" id="KW-0822">Tryptophan biosynthesis</keyword>